<dbReference type="GO" id="GO:0005634">
    <property type="term" value="C:nucleus"/>
    <property type="evidence" value="ECO:0007669"/>
    <property type="project" value="UniProtKB-SubCell"/>
</dbReference>
<dbReference type="InterPro" id="IPR005123">
    <property type="entry name" value="Oxoglu/Fe-dep_dioxygenase_dom"/>
</dbReference>
<dbReference type="EMBL" id="KZ992850">
    <property type="protein sequence ID" value="RKP06613.1"/>
    <property type="molecule type" value="Genomic_DNA"/>
</dbReference>
<dbReference type="Proteomes" id="UP000271241">
    <property type="component" value="Unassembled WGS sequence"/>
</dbReference>
<evidence type="ECO:0000256" key="3">
    <source>
        <dbReference type="ARBA" id="ARBA00022723"/>
    </source>
</evidence>
<accession>A0A4P9XK98</accession>
<dbReference type="Pfam" id="PF13532">
    <property type="entry name" value="2OG-FeII_Oxy_2"/>
    <property type="match status" value="1"/>
</dbReference>
<evidence type="ECO:0000256" key="1">
    <source>
        <dbReference type="ARBA" id="ARBA00004123"/>
    </source>
</evidence>
<dbReference type="OrthoDB" id="412814at2759"/>
<evidence type="ECO:0000256" key="6">
    <source>
        <dbReference type="ARBA" id="ARBA00023004"/>
    </source>
</evidence>
<comment type="subcellular location">
    <subcellularLocation>
        <location evidence="1">Nucleus</location>
    </subcellularLocation>
</comment>
<keyword evidence="3" id="KW-0479">Metal-binding</keyword>
<evidence type="ECO:0000313" key="9">
    <source>
        <dbReference type="EMBL" id="RKP06223.1"/>
    </source>
</evidence>
<keyword evidence="11" id="KW-1185">Reference proteome</keyword>
<evidence type="ECO:0000256" key="5">
    <source>
        <dbReference type="ARBA" id="ARBA00023002"/>
    </source>
</evidence>
<gene>
    <name evidence="10" type="ORF">THASP1DRAFT_31575</name>
    <name evidence="9" type="ORF">THASP1DRAFT_31960</name>
</gene>
<comment type="similarity">
    <text evidence="2">Belongs to the alkB family.</text>
</comment>
<sequence length="241" mass="26963">MEAFRIPHLPSAAYYIPNFITKDEEEALLAKVYAAPKPKWVTLSRRRLQNWGKYCLTVDGVRGVPSARGTLLEPLPAWLTWPVQRLVEQGVFPADAPANHCLVNEYLPGQGIMPHEDGPFYLPCVATISLGSHTVLDLYPPQEQSHRDGCGENGCESDSAHARLPAASLLLERRSLFVQCDDVYRSYMHGIAERAEDDLANTDGTLLLPPPQAAIQERSTRVSLTYRRVAKAIRSPMLFRR</sequence>
<evidence type="ECO:0000313" key="11">
    <source>
        <dbReference type="Proteomes" id="UP000271241"/>
    </source>
</evidence>
<dbReference type="PROSITE" id="PS51471">
    <property type="entry name" value="FE2OG_OXY"/>
    <property type="match status" value="1"/>
</dbReference>
<evidence type="ECO:0000256" key="2">
    <source>
        <dbReference type="ARBA" id="ARBA00007879"/>
    </source>
</evidence>
<name>A0A4P9XK98_9FUNG</name>
<dbReference type="InterPro" id="IPR037151">
    <property type="entry name" value="AlkB-like_sf"/>
</dbReference>
<dbReference type="Gene3D" id="2.60.120.590">
    <property type="entry name" value="Alpha-ketoglutarate-dependent dioxygenase AlkB-like"/>
    <property type="match status" value="1"/>
</dbReference>
<dbReference type="STRING" id="78915.A0A4P9XK98"/>
<dbReference type="InterPro" id="IPR032862">
    <property type="entry name" value="ALKBH6"/>
</dbReference>
<dbReference type="InterPro" id="IPR027450">
    <property type="entry name" value="AlkB-like"/>
</dbReference>
<feature type="domain" description="Fe2OG dioxygenase" evidence="8">
    <location>
        <begin position="97"/>
        <end position="230"/>
    </location>
</feature>
<keyword evidence="6" id="KW-0408">Iron</keyword>
<dbReference type="PANTHER" id="PTHR46030">
    <property type="entry name" value="ALPHA-KETOGLUTARATE-DEPENDENT DIOXYGENASE ALKB HOMOLOG 6"/>
    <property type="match status" value="1"/>
</dbReference>
<protein>
    <submittedName>
        <fullName evidence="9">Putative alpha-ketoglutarate-dependent dioxygenase ABH6-like protein</fullName>
    </submittedName>
</protein>
<dbReference type="GO" id="GO:0051213">
    <property type="term" value="F:dioxygenase activity"/>
    <property type="evidence" value="ECO:0007669"/>
    <property type="project" value="UniProtKB-KW"/>
</dbReference>
<keyword evidence="4 9" id="KW-0223">Dioxygenase</keyword>
<proteinExistence type="inferred from homology"/>
<keyword evidence="7" id="KW-0539">Nucleus</keyword>
<evidence type="ECO:0000256" key="7">
    <source>
        <dbReference type="ARBA" id="ARBA00023242"/>
    </source>
</evidence>
<dbReference type="EMBL" id="KZ992927">
    <property type="protein sequence ID" value="RKP06223.1"/>
    <property type="molecule type" value="Genomic_DNA"/>
</dbReference>
<dbReference type="AlphaFoldDB" id="A0A4P9XK98"/>
<evidence type="ECO:0000259" key="8">
    <source>
        <dbReference type="PROSITE" id="PS51471"/>
    </source>
</evidence>
<evidence type="ECO:0000256" key="4">
    <source>
        <dbReference type="ARBA" id="ARBA00022964"/>
    </source>
</evidence>
<dbReference type="SUPFAM" id="SSF51197">
    <property type="entry name" value="Clavaminate synthase-like"/>
    <property type="match status" value="1"/>
</dbReference>
<reference evidence="9" key="2">
    <citation type="submission" date="2018-07" db="EMBL/GenBank/DDBJ databases">
        <title>Leveraging single-cell genomics to expand the Fungal Tree of Life.</title>
        <authorList>
            <consortium name="DOE Joint Genome Institute"/>
            <person name="Ahrendt S.R."/>
            <person name="Quandt C.A."/>
            <person name="Ciobanu D."/>
            <person name="Clum A."/>
            <person name="Salamov A."/>
            <person name="Andreopoulos B."/>
            <person name="Cheng J.-F."/>
            <person name="Woyke T."/>
            <person name="Pelin A."/>
            <person name="Henrissat B."/>
            <person name="Reynolds N."/>
            <person name="Benny G.L."/>
            <person name="Smith M.E."/>
            <person name="James T.Y."/>
            <person name="Grigoriev I.V."/>
        </authorList>
    </citation>
    <scope>NUCLEOTIDE SEQUENCE</scope>
    <source>
        <strain evidence="9">RSA 1356</strain>
    </source>
</reference>
<reference evidence="11" key="1">
    <citation type="journal article" date="2018" name="Nat. Microbiol.">
        <title>Leveraging single-cell genomics to expand the fungal tree of life.</title>
        <authorList>
            <person name="Ahrendt S.R."/>
            <person name="Quandt C.A."/>
            <person name="Ciobanu D."/>
            <person name="Clum A."/>
            <person name="Salamov A."/>
            <person name="Andreopoulos B."/>
            <person name="Cheng J.F."/>
            <person name="Woyke T."/>
            <person name="Pelin A."/>
            <person name="Henrissat B."/>
            <person name="Reynolds N.K."/>
            <person name="Benny G.L."/>
            <person name="Smith M.E."/>
            <person name="James T.Y."/>
            <person name="Grigoriev I.V."/>
        </authorList>
    </citation>
    <scope>NUCLEOTIDE SEQUENCE [LARGE SCALE GENOMIC DNA]</scope>
    <source>
        <strain evidence="11">RSA 1356</strain>
    </source>
</reference>
<dbReference type="PANTHER" id="PTHR46030:SF1">
    <property type="entry name" value="ALPHA-KETOGLUTARATE-DEPENDENT DIOXYGENASE ALKB HOMOLOG 6"/>
    <property type="match status" value="1"/>
</dbReference>
<evidence type="ECO:0000313" key="10">
    <source>
        <dbReference type="EMBL" id="RKP06613.1"/>
    </source>
</evidence>
<keyword evidence="5" id="KW-0560">Oxidoreductase</keyword>
<organism evidence="9 11">
    <name type="scientific">Thamnocephalis sphaerospora</name>
    <dbReference type="NCBI Taxonomy" id="78915"/>
    <lineage>
        <taxon>Eukaryota</taxon>
        <taxon>Fungi</taxon>
        <taxon>Fungi incertae sedis</taxon>
        <taxon>Zoopagomycota</taxon>
        <taxon>Zoopagomycotina</taxon>
        <taxon>Zoopagomycetes</taxon>
        <taxon>Zoopagales</taxon>
        <taxon>Sigmoideomycetaceae</taxon>
        <taxon>Thamnocephalis</taxon>
    </lineage>
</organism>
<dbReference type="GO" id="GO:0046872">
    <property type="term" value="F:metal ion binding"/>
    <property type="evidence" value="ECO:0007669"/>
    <property type="project" value="UniProtKB-KW"/>
</dbReference>